<dbReference type="Pfam" id="PF01480">
    <property type="entry name" value="PWI"/>
    <property type="match status" value="1"/>
</dbReference>
<dbReference type="PANTHER" id="PTHR18806">
    <property type="entry name" value="RBM25 PROTEIN"/>
    <property type="match status" value="1"/>
</dbReference>
<dbReference type="SUPFAM" id="SSF54928">
    <property type="entry name" value="RNA-binding domain, RBD"/>
    <property type="match status" value="1"/>
</dbReference>
<dbReference type="SMART" id="SM00360">
    <property type="entry name" value="RRM"/>
    <property type="match status" value="1"/>
</dbReference>
<organism evidence="7 8">
    <name type="scientific">Paramecium tetraurelia</name>
    <dbReference type="NCBI Taxonomy" id="5888"/>
    <lineage>
        <taxon>Eukaryota</taxon>
        <taxon>Sar</taxon>
        <taxon>Alveolata</taxon>
        <taxon>Ciliophora</taxon>
        <taxon>Intramacronucleata</taxon>
        <taxon>Oligohymenophorea</taxon>
        <taxon>Peniculida</taxon>
        <taxon>Parameciidae</taxon>
        <taxon>Paramecium</taxon>
    </lineage>
</organism>
<dbReference type="OrthoDB" id="310420at2759"/>
<dbReference type="KEGG" id="ptm:GSPATT00004741001"/>
<feature type="domain" description="PWI" evidence="6">
    <location>
        <begin position="376"/>
        <end position="471"/>
    </location>
</feature>
<evidence type="ECO:0000313" key="7">
    <source>
        <dbReference type="EMBL" id="CAK58369.1"/>
    </source>
</evidence>
<dbReference type="SMART" id="SM00311">
    <property type="entry name" value="PWI"/>
    <property type="match status" value="1"/>
</dbReference>
<dbReference type="STRING" id="5888.A0BIK2"/>
<reference evidence="7 8" key="1">
    <citation type="journal article" date="2006" name="Nature">
        <title>Global trends of whole-genome duplications revealed by the ciliate Paramecium tetraurelia.</title>
        <authorList>
            <consortium name="Genoscope"/>
            <person name="Aury J.-M."/>
            <person name="Jaillon O."/>
            <person name="Duret L."/>
            <person name="Noel B."/>
            <person name="Jubin C."/>
            <person name="Porcel B.M."/>
            <person name="Segurens B."/>
            <person name="Daubin V."/>
            <person name="Anthouard V."/>
            <person name="Aiach N."/>
            <person name="Arnaiz O."/>
            <person name="Billaut A."/>
            <person name="Beisson J."/>
            <person name="Blanc I."/>
            <person name="Bouhouche K."/>
            <person name="Camara F."/>
            <person name="Duharcourt S."/>
            <person name="Guigo R."/>
            <person name="Gogendeau D."/>
            <person name="Katinka M."/>
            <person name="Keller A.-M."/>
            <person name="Kissmehl R."/>
            <person name="Klotz C."/>
            <person name="Koll F."/>
            <person name="Le Moue A."/>
            <person name="Lepere C."/>
            <person name="Malinsky S."/>
            <person name="Nowacki M."/>
            <person name="Nowak J.K."/>
            <person name="Plattner H."/>
            <person name="Poulain J."/>
            <person name="Ruiz F."/>
            <person name="Serrano V."/>
            <person name="Zagulski M."/>
            <person name="Dessen P."/>
            <person name="Betermier M."/>
            <person name="Weissenbach J."/>
            <person name="Scarpelli C."/>
            <person name="Schachter V."/>
            <person name="Sperling L."/>
            <person name="Meyer E."/>
            <person name="Cohen J."/>
            <person name="Wincker P."/>
        </authorList>
    </citation>
    <scope>NUCLEOTIDE SEQUENCE [LARGE SCALE GENOMIC DNA]</scope>
    <source>
        <strain evidence="7 8">Stock d4-2</strain>
    </source>
</reference>
<keyword evidence="1" id="KW-0507">mRNA processing</keyword>
<evidence type="ECO:0000256" key="1">
    <source>
        <dbReference type="ARBA" id="ARBA00022664"/>
    </source>
</evidence>
<dbReference type="InterPro" id="IPR002483">
    <property type="entry name" value="PWI_dom"/>
</dbReference>
<evidence type="ECO:0008006" key="9">
    <source>
        <dbReference type="Google" id="ProtNLM"/>
    </source>
</evidence>
<sequence length="471" mass="56991">MLPFFPVPGLQDLDIPQPTQQDFYPKSQIQEPQEAKKLFIKNLPQELTNDNVEKLLKECGQLVSWKRSKGTPFGYAEFENMESVLKCLRLLNGMILNQKELLVKGGEKAQMMIDGWMYKKETEWEERRAKLEEKDKQKEEHRALFKFTSFQEYITRDDDKIKKKLEKIISELEGTVTKTKNDKKREEEKKEHPRERERDAKKNNTRTELERKYKEKMAEWKKKEDERERERKKEKEREIDREKNFQKYLEKELAYDSEQERKQIGKIKMNERKKFRQREFEEDEIFKKKELLKTQKPPEPEPPQMVVIVQEPPEPEPLVNLIAIVIAISNNSILYLIQHQQQMEQAEQMQQEKLQKEIDLKEELKQIFATIPTEKEELFNTQINWQLFAQSNLLEKKIRPWLRERCIEYLSQEERVFIDAIIKRLFNREKPQTIINKVVKKVLDDDSEQFVIRMWKMIIFELRKLERGLIS</sequence>
<dbReference type="HOGENOM" id="CLU_009938_1_1_1"/>
<name>A0BIK2_PARTE</name>
<dbReference type="PROSITE" id="PS51025">
    <property type="entry name" value="PWI"/>
    <property type="match status" value="1"/>
</dbReference>
<dbReference type="InterPro" id="IPR036483">
    <property type="entry name" value="PWI_dom_sf"/>
</dbReference>
<dbReference type="InterPro" id="IPR035979">
    <property type="entry name" value="RBD_domain_sf"/>
</dbReference>
<evidence type="ECO:0000256" key="2">
    <source>
        <dbReference type="PROSITE-ProRule" id="PRU00176"/>
    </source>
</evidence>
<dbReference type="PANTHER" id="PTHR18806:SF4">
    <property type="entry name" value="RNA-BINDING PROTEIN 25"/>
    <property type="match status" value="1"/>
</dbReference>
<evidence type="ECO:0000259" key="5">
    <source>
        <dbReference type="PROSITE" id="PS50102"/>
    </source>
</evidence>
<evidence type="ECO:0000256" key="4">
    <source>
        <dbReference type="SAM" id="MobiDB-lite"/>
    </source>
</evidence>
<dbReference type="Gene3D" id="1.20.1390.10">
    <property type="entry name" value="PWI domain"/>
    <property type="match status" value="1"/>
</dbReference>
<dbReference type="InterPro" id="IPR012677">
    <property type="entry name" value="Nucleotide-bd_a/b_plait_sf"/>
</dbReference>
<gene>
    <name evidence="7" type="ORF">GSPATT00004741001</name>
</gene>
<dbReference type="InterPro" id="IPR034268">
    <property type="entry name" value="RBM25_RRM"/>
</dbReference>
<feature type="coiled-coil region" evidence="3">
    <location>
        <begin position="336"/>
        <end position="366"/>
    </location>
</feature>
<dbReference type="RefSeq" id="XP_001425767.1">
    <property type="nucleotide sequence ID" value="XM_001425730.2"/>
</dbReference>
<dbReference type="InParanoid" id="A0BIK2"/>
<dbReference type="EMBL" id="CT867997">
    <property type="protein sequence ID" value="CAK58369.1"/>
    <property type="molecule type" value="Genomic_DNA"/>
</dbReference>
<dbReference type="AlphaFoldDB" id="A0BIK2"/>
<dbReference type="SUPFAM" id="SSF101233">
    <property type="entry name" value="PWI domain"/>
    <property type="match status" value="1"/>
</dbReference>
<dbReference type="eggNOG" id="KOG2253">
    <property type="taxonomic scope" value="Eukaryota"/>
</dbReference>
<evidence type="ECO:0000313" key="8">
    <source>
        <dbReference type="Proteomes" id="UP000000600"/>
    </source>
</evidence>
<dbReference type="Proteomes" id="UP000000600">
    <property type="component" value="Unassembled WGS sequence"/>
</dbReference>
<dbReference type="PROSITE" id="PS50102">
    <property type="entry name" value="RRM"/>
    <property type="match status" value="1"/>
</dbReference>
<accession>A0BIK2</accession>
<dbReference type="InterPro" id="IPR000504">
    <property type="entry name" value="RRM_dom"/>
</dbReference>
<dbReference type="GO" id="GO:0006397">
    <property type="term" value="P:mRNA processing"/>
    <property type="evidence" value="ECO:0007669"/>
    <property type="project" value="UniProtKB-KW"/>
</dbReference>
<keyword evidence="8" id="KW-1185">Reference proteome</keyword>
<feature type="region of interest" description="Disordered" evidence="4">
    <location>
        <begin position="177"/>
        <end position="240"/>
    </location>
</feature>
<feature type="domain" description="RRM" evidence="5">
    <location>
        <begin position="36"/>
        <end position="108"/>
    </location>
</feature>
<feature type="compositionally biased region" description="Basic and acidic residues" evidence="4">
    <location>
        <begin position="179"/>
        <end position="240"/>
    </location>
</feature>
<dbReference type="GO" id="GO:0003723">
    <property type="term" value="F:RNA binding"/>
    <property type="evidence" value="ECO:0007669"/>
    <property type="project" value="UniProtKB-UniRule"/>
</dbReference>
<evidence type="ECO:0000259" key="6">
    <source>
        <dbReference type="PROSITE" id="PS51025"/>
    </source>
</evidence>
<evidence type="ECO:0000256" key="3">
    <source>
        <dbReference type="SAM" id="Coils"/>
    </source>
</evidence>
<dbReference type="CDD" id="cd12446">
    <property type="entry name" value="RRM_RBM25"/>
    <property type="match status" value="1"/>
</dbReference>
<keyword evidence="2" id="KW-0694">RNA-binding</keyword>
<dbReference type="OMA" id="WADRWAH"/>
<dbReference type="Pfam" id="PF00076">
    <property type="entry name" value="RRM_1"/>
    <property type="match status" value="1"/>
</dbReference>
<proteinExistence type="predicted"/>
<dbReference type="Gene3D" id="3.30.70.330">
    <property type="match status" value="1"/>
</dbReference>
<dbReference type="InterPro" id="IPR052768">
    <property type="entry name" value="RBM25"/>
</dbReference>
<keyword evidence="3" id="KW-0175">Coiled coil</keyword>
<protein>
    <recommendedName>
        <fullName evidence="9">RRM domain-containing protein</fullName>
    </recommendedName>
</protein>
<dbReference type="GeneID" id="5011551"/>